<evidence type="ECO:0000313" key="2">
    <source>
        <dbReference type="Proteomes" id="UP001157167"/>
    </source>
</evidence>
<comment type="caution">
    <text evidence="1">The sequence shown here is derived from an EMBL/GenBank/DDBJ whole genome shotgun (WGS) entry which is preliminary data.</text>
</comment>
<dbReference type="Proteomes" id="UP001157167">
    <property type="component" value="Unassembled WGS sequence"/>
</dbReference>
<sequence>MGEGGVTRLPGLLVARYLGPAAEPARAWFVALWSVLRPALAGREAAVPRIWLT</sequence>
<keyword evidence="2" id="KW-1185">Reference proteome</keyword>
<name>A0ABQ6FFX4_9RHOO</name>
<proteinExistence type="predicted"/>
<gene>
    <name evidence="1" type="ORF">GCM10007933_40170</name>
</gene>
<reference evidence="2" key="1">
    <citation type="journal article" date="2019" name="Int. J. Syst. Evol. Microbiol.">
        <title>The Global Catalogue of Microorganisms (GCM) 10K type strain sequencing project: providing services to taxonomists for standard genome sequencing and annotation.</title>
        <authorList>
            <consortium name="The Broad Institute Genomics Platform"/>
            <consortium name="The Broad Institute Genome Sequencing Center for Infectious Disease"/>
            <person name="Wu L."/>
            <person name="Ma J."/>
        </authorList>
    </citation>
    <scope>NUCLEOTIDE SEQUENCE [LARGE SCALE GENOMIC DNA]</scope>
    <source>
        <strain evidence="2">NBRC 102407</strain>
    </source>
</reference>
<protein>
    <recommendedName>
        <fullName evidence="3">Urease accessory protein UreD</fullName>
    </recommendedName>
</protein>
<evidence type="ECO:0000313" key="1">
    <source>
        <dbReference type="EMBL" id="GLT24535.1"/>
    </source>
</evidence>
<organism evidence="1 2">
    <name type="scientific">Zoogloea oryzae</name>
    <dbReference type="NCBI Taxonomy" id="310767"/>
    <lineage>
        <taxon>Bacteria</taxon>
        <taxon>Pseudomonadati</taxon>
        <taxon>Pseudomonadota</taxon>
        <taxon>Betaproteobacteria</taxon>
        <taxon>Rhodocyclales</taxon>
        <taxon>Zoogloeaceae</taxon>
        <taxon>Zoogloea</taxon>
    </lineage>
</organism>
<accession>A0ABQ6FFX4</accession>
<dbReference type="EMBL" id="BSPX01000103">
    <property type="protein sequence ID" value="GLT24535.1"/>
    <property type="molecule type" value="Genomic_DNA"/>
</dbReference>
<evidence type="ECO:0008006" key="3">
    <source>
        <dbReference type="Google" id="ProtNLM"/>
    </source>
</evidence>